<comment type="caution">
    <text evidence="2">The sequence shown here is derived from an EMBL/GenBank/DDBJ whole genome shotgun (WGS) entry which is preliminary data.</text>
</comment>
<reference evidence="2 3" key="1">
    <citation type="submission" date="2019-02" db="EMBL/GenBank/DDBJ databases">
        <title>Deep-cultivation of Planctomycetes and their phenomic and genomic characterization uncovers novel biology.</title>
        <authorList>
            <person name="Wiegand S."/>
            <person name="Jogler M."/>
            <person name="Boedeker C."/>
            <person name="Pinto D."/>
            <person name="Vollmers J."/>
            <person name="Rivas-Marin E."/>
            <person name="Kohn T."/>
            <person name="Peeters S.H."/>
            <person name="Heuer A."/>
            <person name="Rast P."/>
            <person name="Oberbeckmann S."/>
            <person name="Bunk B."/>
            <person name="Jeske O."/>
            <person name="Meyerdierks A."/>
            <person name="Storesund J.E."/>
            <person name="Kallscheuer N."/>
            <person name="Luecker S."/>
            <person name="Lage O.M."/>
            <person name="Pohl T."/>
            <person name="Merkel B.J."/>
            <person name="Hornburger P."/>
            <person name="Mueller R.-W."/>
            <person name="Bruemmer F."/>
            <person name="Labrenz M."/>
            <person name="Spormann A.M."/>
            <person name="Op Den Camp H."/>
            <person name="Overmann J."/>
            <person name="Amann R."/>
            <person name="Jetten M.S.M."/>
            <person name="Mascher T."/>
            <person name="Medema M.H."/>
            <person name="Devos D.P."/>
            <person name="Kaster A.-K."/>
            <person name="Ovreas L."/>
            <person name="Rohde M."/>
            <person name="Galperin M.Y."/>
            <person name="Jogler C."/>
        </authorList>
    </citation>
    <scope>NUCLEOTIDE SEQUENCE [LARGE SCALE GENOMIC DNA]</scope>
    <source>
        <strain evidence="2 3">Pla144</strain>
    </source>
</reference>
<evidence type="ECO:0000313" key="2">
    <source>
        <dbReference type="EMBL" id="TWU25629.1"/>
    </source>
</evidence>
<evidence type="ECO:0000313" key="3">
    <source>
        <dbReference type="Proteomes" id="UP000318437"/>
    </source>
</evidence>
<accession>A0A5C6CS38</accession>
<dbReference type="RefSeq" id="WP_146451223.1">
    <property type="nucleotide sequence ID" value="NZ_SJPS01000004.1"/>
</dbReference>
<protein>
    <submittedName>
        <fullName evidence="2">Uncharacterized protein</fullName>
    </submittedName>
</protein>
<organism evidence="2 3">
    <name type="scientific">Bythopirellula polymerisocia</name>
    <dbReference type="NCBI Taxonomy" id="2528003"/>
    <lineage>
        <taxon>Bacteria</taxon>
        <taxon>Pseudomonadati</taxon>
        <taxon>Planctomycetota</taxon>
        <taxon>Planctomycetia</taxon>
        <taxon>Pirellulales</taxon>
        <taxon>Lacipirellulaceae</taxon>
        <taxon>Bythopirellula</taxon>
    </lineage>
</organism>
<keyword evidence="1" id="KW-0732">Signal</keyword>
<dbReference type="Proteomes" id="UP000318437">
    <property type="component" value="Unassembled WGS sequence"/>
</dbReference>
<name>A0A5C6CS38_9BACT</name>
<dbReference type="EMBL" id="SJPS01000004">
    <property type="protein sequence ID" value="TWU25629.1"/>
    <property type="molecule type" value="Genomic_DNA"/>
</dbReference>
<proteinExistence type="predicted"/>
<gene>
    <name evidence="2" type="ORF">Pla144_28370</name>
</gene>
<evidence type="ECO:0000256" key="1">
    <source>
        <dbReference type="SAM" id="SignalP"/>
    </source>
</evidence>
<dbReference type="AlphaFoldDB" id="A0A5C6CS38"/>
<feature type="chain" id="PRO_5022769334" evidence="1">
    <location>
        <begin position="23"/>
        <end position="188"/>
    </location>
</feature>
<dbReference type="OrthoDB" id="213409at2"/>
<feature type="signal peptide" evidence="1">
    <location>
        <begin position="1"/>
        <end position="22"/>
    </location>
</feature>
<sequence precursor="true">MKLLGILSIALSLIVTASGVQAQCTHCQGASPCQLYVAAYCTNVHWPRYYVPPARNAVNSAYAVMINNGWRRQCLLGDYHFEPGTNQLTNAGKLKAKWILTQAPQEQRTVYVQRGEDQSATASRIAAVHSWAANQSSVAEPIMVNDTHLVSEGHPAGAVDNMFVGFQSNQPAPMLPAASGSSSAVSSQ</sequence>
<keyword evidence="3" id="KW-1185">Reference proteome</keyword>